<dbReference type="HOGENOM" id="CLU_027424_1_0_10"/>
<evidence type="ECO:0000259" key="2">
    <source>
        <dbReference type="Pfam" id="PF12970"/>
    </source>
</evidence>
<sequence>MILSASYAQESKFTILDLPKSLTENANSITKSESTFVDVSDSGSQDVYYTKTITILNSKGNSDINAFAFYDNNSKVKKLNATIYDALGNKIKSFSKRDFRDVSAVSNGTLYSDNRVMYLDYTPITYPYTVVFEKETTSKTSAFIERWMPIEDYLSSTVRSTYTIKFNPKNKPIFKEFNFDGYTITTEQKEGEMSWKAELLPAVKHEYLAPNLNEITPMLRLYLPQFSLQGEKGSANSWQDFGNWMNTNLIEKTNDLSSETIEAIRALTANATTDEEKARIVYKFVQDKVRYISVQIEIGGWKPMLASDVDKLSYGDCKALTNYTKSLMDAVGLTSYYTIIYGGNEQTDIDKDLVAVQGNHVILGVDLNEDITWLECTSQTSPFGYLGDFTDNRDALMITPNGGIITKTKAYNAEESTKRYTINCDIDGTSVKGHLNEHSKGVFYQEASYANTMSQEELKNSYLTEWRHINGLSVTNISLNDDQDNITYQEDLDFTIHQYLSKAGNNFILKPIVFSNSRALVPPRTSNRKTPFIIQRPKTVEFLISYTIPEGMTVNTPEDTILHTPFGEYNLTFSLKDNRLSCKRSLKITEGTFEPNQYEAYRSFCKTITNKDNTKLLISTL</sequence>
<organism evidence="3 4">
    <name type="scientific">Croceibacter atlanticus (strain ATCC BAA-628 / JCM 21780 / CIP 108009 / IAM 15332 / KCTC 12090 / HTCC2559)</name>
    <dbReference type="NCBI Taxonomy" id="216432"/>
    <lineage>
        <taxon>Bacteria</taxon>
        <taxon>Pseudomonadati</taxon>
        <taxon>Bacteroidota</taxon>
        <taxon>Flavobacteriia</taxon>
        <taxon>Flavobacteriales</taxon>
        <taxon>Flavobacteriaceae</taxon>
        <taxon>Croceibacter</taxon>
    </lineage>
</organism>
<proteinExistence type="predicted"/>
<dbReference type="EMBL" id="CP002046">
    <property type="protein sequence ID" value="EAP88487.1"/>
    <property type="molecule type" value="Genomic_DNA"/>
</dbReference>
<evidence type="ECO:0000313" key="3">
    <source>
        <dbReference type="EMBL" id="EAP88487.1"/>
    </source>
</evidence>
<dbReference type="Pfam" id="PF12970">
    <property type="entry name" value="DUF3858"/>
    <property type="match status" value="1"/>
</dbReference>
<dbReference type="InterPro" id="IPR024618">
    <property type="entry name" value="DUF3857"/>
</dbReference>
<dbReference type="SUPFAM" id="SSF54001">
    <property type="entry name" value="Cysteine proteinases"/>
    <property type="match status" value="1"/>
</dbReference>
<name>A3U8C0_CROAH</name>
<dbReference type="Gene3D" id="2.60.120.1130">
    <property type="match status" value="1"/>
</dbReference>
<dbReference type="STRING" id="216432.CA2559_06990"/>
<dbReference type="RefSeq" id="WP_013187155.1">
    <property type="nucleotide sequence ID" value="NC_014230.1"/>
</dbReference>
<dbReference type="InterPro" id="IPR024544">
    <property type="entry name" value="DUF3858"/>
</dbReference>
<dbReference type="Gene3D" id="2.60.40.3140">
    <property type="match status" value="1"/>
</dbReference>
<dbReference type="Gene3D" id="3.10.620.30">
    <property type="match status" value="1"/>
</dbReference>
<dbReference type="InterPro" id="IPR038765">
    <property type="entry name" value="Papain-like_cys_pep_sf"/>
</dbReference>
<feature type="domain" description="DUF3857" evidence="1">
    <location>
        <begin position="42"/>
        <end position="203"/>
    </location>
</feature>
<evidence type="ECO:0008006" key="5">
    <source>
        <dbReference type="Google" id="ProtNLM"/>
    </source>
</evidence>
<dbReference type="Proteomes" id="UP000002297">
    <property type="component" value="Chromosome"/>
</dbReference>
<dbReference type="KEGG" id="cat:CA2559_06990"/>
<reference evidence="3 4" key="1">
    <citation type="journal article" date="2010" name="J. Bacteriol.">
        <title>The complete genome sequence of Croceibacter atlanticus HTCC2559T.</title>
        <authorList>
            <person name="Oh H.M."/>
            <person name="Kang I."/>
            <person name="Ferriera S."/>
            <person name="Giovannoni S.J."/>
            <person name="Cho J.C."/>
        </authorList>
    </citation>
    <scope>NUCLEOTIDE SEQUENCE [LARGE SCALE GENOMIC DNA]</scope>
    <source>
        <strain evidence="4">ATCC BAA-628 / HTCC2559 / KCTC 12090</strain>
    </source>
</reference>
<feature type="domain" description="DUF3858" evidence="2">
    <location>
        <begin position="537"/>
        <end position="617"/>
    </location>
</feature>
<evidence type="ECO:0000313" key="4">
    <source>
        <dbReference type="Proteomes" id="UP000002297"/>
    </source>
</evidence>
<keyword evidence="4" id="KW-1185">Reference proteome</keyword>
<dbReference type="AlphaFoldDB" id="A3U8C0"/>
<dbReference type="GeneID" id="89453172"/>
<dbReference type="Pfam" id="PF12969">
    <property type="entry name" value="DUF3857"/>
    <property type="match status" value="1"/>
</dbReference>
<protein>
    <recommendedName>
        <fullName evidence="5">DUF3857 domain-containing protein</fullName>
    </recommendedName>
</protein>
<dbReference type="OrthoDB" id="8595007at2"/>
<dbReference type="eggNOG" id="COG1305">
    <property type="taxonomic scope" value="Bacteria"/>
</dbReference>
<evidence type="ECO:0000259" key="1">
    <source>
        <dbReference type="Pfam" id="PF12969"/>
    </source>
</evidence>
<gene>
    <name evidence="3" type="ordered locus">CA2559_06990</name>
</gene>
<accession>A3U8C0</accession>